<keyword evidence="9" id="KW-1185">Reference proteome</keyword>
<name>A0A9X3IXH2_9BACT</name>
<dbReference type="GO" id="GO:0009055">
    <property type="term" value="F:electron transfer activity"/>
    <property type="evidence" value="ECO:0007669"/>
    <property type="project" value="InterPro"/>
</dbReference>
<evidence type="ECO:0000256" key="5">
    <source>
        <dbReference type="PROSITE-ProRule" id="PRU00433"/>
    </source>
</evidence>
<accession>A0A9X3IXH2</accession>
<dbReference type="GO" id="GO:0004500">
    <property type="term" value="F:dopamine beta-monooxygenase activity"/>
    <property type="evidence" value="ECO:0007669"/>
    <property type="project" value="InterPro"/>
</dbReference>
<dbReference type="InterPro" id="IPR000945">
    <property type="entry name" value="DBH-like"/>
</dbReference>
<protein>
    <recommendedName>
        <fullName evidence="7">Cytochrome c domain-containing protein</fullName>
    </recommendedName>
</protein>
<evidence type="ECO:0000256" key="4">
    <source>
        <dbReference type="ARBA" id="ARBA00023157"/>
    </source>
</evidence>
<dbReference type="Proteomes" id="UP001150924">
    <property type="component" value="Unassembled WGS sequence"/>
</dbReference>
<evidence type="ECO:0000259" key="7">
    <source>
        <dbReference type="PROSITE" id="PS51007"/>
    </source>
</evidence>
<keyword evidence="3 5" id="KW-0408">Iron</keyword>
<evidence type="ECO:0000313" key="8">
    <source>
        <dbReference type="EMBL" id="MCY1005818.1"/>
    </source>
</evidence>
<evidence type="ECO:0000256" key="1">
    <source>
        <dbReference type="ARBA" id="ARBA00022617"/>
    </source>
</evidence>
<dbReference type="InterPro" id="IPR014784">
    <property type="entry name" value="Cu2_ascorb_mOase-like_C"/>
</dbReference>
<dbReference type="PROSITE" id="PS51007">
    <property type="entry name" value="CYTC"/>
    <property type="match status" value="1"/>
</dbReference>
<comment type="caution">
    <text evidence="8">The sequence shown here is derived from an EMBL/GenBank/DDBJ whole genome shotgun (WGS) entry which is preliminary data.</text>
</comment>
<dbReference type="InterPro" id="IPR008977">
    <property type="entry name" value="PHM/PNGase_F_dom_sf"/>
</dbReference>
<organism evidence="8 9">
    <name type="scientific">Nannocystis pusilla</name>
    <dbReference type="NCBI Taxonomy" id="889268"/>
    <lineage>
        <taxon>Bacteria</taxon>
        <taxon>Pseudomonadati</taxon>
        <taxon>Myxococcota</taxon>
        <taxon>Polyangia</taxon>
        <taxon>Nannocystales</taxon>
        <taxon>Nannocystaceae</taxon>
        <taxon>Nannocystis</taxon>
    </lineage>
</organism>
<dbReference type="Gene3D" id="2.60.120.230">
    <property type="match status" value="1"/>
</dbReference>
<dbReference type="InterPro" id="IPR036939">
    <property type="entry name" value="Cu2_ascorb_mOase_N_sf"/>
</dbReference>
<dbReference type="PANTHER" id="PTHR10157:SF23">
    <property type="entry name" value="MOXD1 HOMOLOG 1"/>
    <property type="match status" value="1"/>
</dbReference>
<proteinExistence type="predicted"/>
<dbReference type="PANTHER" id="PTHR10157">
    <property type="entry name" value="DOPAMINE BETA HYDROXYLASE RELATED"/>
    <property type="match status" value="1"/>
</dbReference>
<gene>
    <name evidence="8" type="ORF">OV079_09615</name>
</gene>
<dbReference type="InterPro" id="IPR024548">
    <property type="entry name" value="Cu2_monoox_C"/>
</dbReference>
<reference evidence="8" key="1">
    <citation type="submission" date="2022-11" db="EMBL/GenBank/DDBJ databases">
        <title>Minimal conservation of predation-associated metabolite biosynthetic gene clusters underscores biosynthetic potential of Myxococcota including descriptions for ten novel species: Archangium lansinium sp. nov., Myxococcus landrumus sp. nov., Nannocystis bai.</title>
        <authorList>
            <person name="Ahearne A."/>
            <person name="Stevens C."/>
            <person name="Phillips K."/>
        </authorList>
    </citation>
    <scope>NUCLEOTIDE SEQUENCE</scope>
    <source>
        <strain evidence="8">Na p29</strain>
    </source>
</reference>
<dbReference type="GO" id="GO:0005507">
    <property type="term" value="F:copper ion binding"/>
    <property type="evidence" value="ECO:0007669"/>
    <property type="project" value="InterPro"/>
</dbReference>
<feature type="compositionally biased region" description="Low complexity" evidence="6">
    <location>
        <begin position="1"/>
        <end position="32"/>
    </location>
</feature>
<keyword evidence="1 5" id="KW-0349">Heme</keyword>
<dbReference type="EMBL" id="JAPNKE010000002">
    <property type="protein sequence ID" value="MCY1005818.1"/>
    <property type="molecule type" value="Genomic_DNA"/>
</dbReference>
<evidence type="ECO:0000256" key="3">
    <source>
        <dbReference type="ARBA" id="ARBA00023004"/>
    </source>
</evidence>
<dbReference type="SUPFAM" id="SSF49742">
    <property type="entry name" value="PHM/PNGase F"/>
    <property type="match status" value="2"/>
</dbReference>
<dbReference type="AlphaFoldDB" id="A0A9X3IXH2"/>
<feature type="domain" description="Cytochrome c" evidence="7">
    <location>
        <begin position="37"/>
        <end position="127"/>
    </location>
</feature>
<dbReference type="Pfam" id="PF03712">
    <property type="entry name" value="Cu2_monoox_C"/>
    <property type="match status" value="1"/>
</dbReference>
<evidence type="ECO:0000313" key="9">
    <source>
        <dbReference type="Proteomes" id="UP001150924"/>
    </source>
</evidence>
<dbReference type="Gene3D" id="2.60.120.310">
    <property type="entry name" value="Copper type II, ascorbate-dependent monooxygenase, N-terminal domain"/>
    <property type="match status" value="1"/>
</dbReference>
<dbReference type="GO" id="GO:0020037">
    <property type="term" value="F:heme binding"/>
    <property type="evidence" value="ECO:0007669"/>
    <property type="project" value="InterPro"/>
</dbReference>
<dbReference type="RefSeq" id="WP_267767668.1">
    <property type="nucleotide sequence ID" value="NZ_JAPNKE010000002.1"/>
</dbReference>
<feature type="region of interest" description="Disordered" evidence="6">
    <location>
        <begin position="1"/>
        <end position="39"/>
    </location>
</feature>
<dbReference type="SUPFAM" id="SSF46626">
    <property type="entry name" value="Cytochrome c"/>
    <property type="match status" value="1"/>
</dbReference>
<dbReference type="InterPro" id="IPR009056">
    <property type="entry name" value="Cyt_c-like_dom"/>
</dbReference>
<keyword evidence="2 5" id="KW-0479">Metal-binding</keyword>
<evidence type="ECO:0000256" key="6">
    <source>
        <dbReference type="SAM" id="MobiDB-lite"/>
    </source>
</evidence>
<dbReference type="InterPro" id="IPR036909">
    <property type="entry name" value="Cyt_c-like_dom_sf"/>
</dbReference>
<sequence length="446" mass="47041">MLVACGEEGAGTTKAGTGESTGEASSTGSAGEPTTTAGAEVGPTYYQDVAPMLNQRCVGCHVTGGAAPFALASYAEASMFAPVMLASVEAGTMPPWPPGGSTPPLEHDRSLPEAERELLAAWVEAGAPEGDPNDPAPLREPETMVLPSVDLATDIGTDYVPDDSLSDDYHCFVIDLGVTEDRVALGYQYTPGNRKTVHHVLSTLFTADSLAAIQAVDAETPEDGWSCFGGYSNIPGATPVGALGGWVPGVTAANYPPGTGVEVPAGSLLVVQIHYNLGGGTDPDRTRLDIAFAPPEQAASLQLLRTQGYPWPSFTLPPEEKDIVVEKVMSARVTTQKYPDGDAYIVGVAGHMHLLGTAFSLSLVGAEGERTILEIPRWDFHWQGNYALVEPIRVAAGEEVRIRCVYDNTAEHRAAQGMGPPVEVTWGEGTQDEMCLGYLQMIDDLP</sequence>
<evidence type="ECO:0000256" key="2">
    <source>
        <dbReference type="ARBA" id="ARBA00022723"/>
    </source>
</evidence>
<keyword evidence="4" id="KW-1015">Disulfide bond</keyword>